<evidence type="ECO:0000313" key="1">
    <source>
        <dbReference type="EMBL" id="SIO38928.1"/>
    </source>
</evidence>
<dbReference type="OrthoDB" id="10008788at2"/>
<dbReference type="Proteomes" id="UP000184782">
    <property type="component" value="Unassembled WGS sequence"/>
</dbReference>
<keyword evidence="2" id="KW-1185">Reference proteome</keyword>
<name>A0A1N6J3G8_9FLAO</name>
<gene>
    <name evidence="1" type="ORF">SAMN05421769_4057</name>
</gene>
<dbReference type="STRING" id="59733.SAMN05421769_4057"/>
<dbReference type="AlphaFoldDB" id="A0A1N6J3G8"/>
<accession>A0A1N6J3G8</accession>
<dbReference type="RefSeq" id="WP_074232211.1">
    <property type="nucleotide sequence ID" value="NZ_FSRQ01000006.1"/>
</dbReference>
<sequence length="175" mass="21107">MKILVNNKELEFNQESSKNWSATYTLNELTLYFSFDENIFNDSFENEIKIEWKLIEKFVSHIFENIDLIQIQGSELLQVLRSTTLFQDEQSTNNGYFEVDSFYLRDFVKNIIRNNINDDNYIKYNFIYDVDFFYEHIDTYLSQNHYSYTAKFSNHQGICIIGVSNDIWSYYKKDE</sequence>
<proteinExistence type="predicted"/>
<evidence type="ECO:0000313" key="2">
    <source>
        <dbReference type="Proteomes" id="UP000184782"/>
    </source>
</evidence>
<reference evidence="2" key="1">
    <citation type="submission" date="2016-12" db="EMBL/GenBank/DDBJ databases">
        <authorList>
            <person name="Varghese N."/>
            <person name="Submissions S."/>
        </authorList>
    </citation>
    <scope>NUCLEOTIDE SEQUENCE [LARGE SCALE GENOMIC DNA]</scope>
    <source>
        <strain evidence="2">DSM 16779</strain>
    </source>
</reference>
<dbReference type="EMBL" id="FSRQ01000006">
    <property type="protein sequence ID" value="SIO38928.1"/>
    <property type="molecule type" value="Genomic_DNA"/>
</dbReference>
<protein>
    <submittedName>
        <fullName evidence="1">Uncharacterized protein</fullName>
    </submittedName>
</protein>
<organism evidence="1 2">
    <name type="scientific">Chryseobacterium scophthalmum</name>
    <dbReference type="NCBI Taxonomy" id="59733"/>
    <lineage>
        <taxon>Bacteria</taxon>
        <taxon>Pseudomonadati</taxon>
        <taxon>Bacteroidota</taxon>
        <taxon>Flavobacteriia</taxon>
        <taxon>Flavobacteriales</taxon>
        <taxon>Weeksellaceae</taxon>
        <taxon>Chryseobacterium group</taxon>
        <taxon>Chryseobacterium</taxon>
    </lineage>
</organism>